<feature type="signal peptide" evidence="1">
    <location>
        <begin position="1"/>
        <end position="25"/>
    </location>
</feature>
<evidence type="ECO:0000313" key="2">
    <source>
        <dbReference type="EMBL" id="HAW76374.1"/>
    </source>
</evidence>
<evidence type="ECO:0000256" key="1">
    <source>
        <dbReference type="SAM" id="SignalP"/>
    </source>
</evidence>
<evidence type="ECO:0000313" key="3">
    <source>
        <dbReference type="Proteomes" id="UP000263517"/>
    </source>
</evidence>
<feature type="chain" id="PRO_5016666647" evidence="1">
    <location>
        <begin position="26"/>
        <end position="83"/>
    </location>
</feature>
<feature type="non-terminal residue" evidence="2">
    <location>
        <position position="83"/>
    </location>
</feature>
<comment type="caution">
    <text evidence="2">The sequence shown here is derived from an EMBL/GenBank/DDBJ whole genome shotgun (WGS) entry which is preliminary data.</text>
</comment>
<keyword evidence="1" id="KW-0732">Signal</keyword>
<protein>
    <submittedName>
        <fullName evidence="2">Uncharacterized protein</fullName>
    </submittedName>
</protein>
<dbReference type="EMBL" id="DNAN01000415">
    <property type="protein sequence ID" value="HAW76374.1"/>
    <property type="molecule type" value="Genomic_DNA"/>
</dbReference>
<organism evidence="2 3">
    <name type="scientific">Alteromonas australica</name>
    <dbReference type="NCBI Taxonomy" id="589873"/>
    <lineage>
        <taxon>Bacteria</taxon>
        <taxon>Pseudomonadati</taxon>
        <taxon>Pseudomonadota</taxon>
        <taxon>Gammaproteobacteria</taxon>
        <taxon>Alteromonadales</taxon>
        <taxon>Alteromonadaceae</taxon>
        <taxon>Alteromonas/Salinimonas group</taxon>
        <taxon>Alteromonas</taxon>
    </lineage>
</organism>
<proteinExistence type="predicted"/>
<dbReference type="Proteomes" id="UP000263517">
    <property type="component" value="Unassembled WGS sequence"/>
</dbReference>
<sequence length="83" mass="9664">MKRVLFVAVCKIFLLILVLSPLAHAEKYNPMHYEIAWQAMHVIDVMQTLEIQDHEHLEESHSHWIIGRQPDDDNVYAWGIASA</sequence>
<dbReference type="AlphaFoldDB" id="A0A350P507"/>
<accession>A0A350P507</accession>
<name>A0A350P507_9ALTE</name>
<reference evidence="2 3" key="1">
    <citation type="journal article" date="2018" name="Nat. Biotechnol.">
        <title>A standardized bacterial taxonomy based on genome phylogeny substantially revises the tree of life.</title>
        <authorList>
            <person name="Parks D.H."/>
            <person name="Chuvochina M."/>
            <person name="Waite D.W."/>
            <person name="Rinke C."/>
            <person name="Skarshewski A."/>
            <person name="Chaumeil P.A."/>
            <person name="Hugenholtz P."/>
        </authorList>
    </citation>
    <scope>NUCLEOTIDE SEQUENCE [LARGE SCALE GENOMIC DNA]</scope>
    <source>
        <strain evidence="2">UBA11978</strain>
    </source>
</reference>
<gene>
    <name evidence="2" type="ORF">DCW74_11655</name>
</gene>